<proteinExistence type="predicted"/>
<protein>
    <submittedName>
        <fullName evidence="1">Uncharacterized protein</fullName>
    </submittedName>
</protein>
<dbReference type="AlphaFoldDB" id="A0AAP7DER8"/>
<dbReference type="Proteomes" id="UP000576645">
    <property type="component" value="Unassembled WGS sequence"/>
</dbReference>
<name>A0AAP7DER8_9VIBR</name>
<organism evidence="1 2">
    <name type="scientific">Vibrio coralliilyticus</name>
    <dbReference type="NCBI Taxonomy" id="190893"/>
    <lineage>
        <taxon>Bacteria</taxon>
        <taxon>Pseudomonadati</taxon>
        <taxon>Pseudomonadota</taxon>
        <taxon>Gammaproteobacteria</taxon>
        <taxon>Vibrionales</taxon>
        <taxon>Vibrionaceae</taxon>
        <taxon>Vibrio</taxon>
    </lineage>
</organism>
<accession>A0AAP7DER8</accession>
<dbReference type="RefSeq" id="WP_171353767.1">
    <property type="nucleotide sequence ID" value="NZ_VTXP01000015.1"/>
</dbReference>
<gene>
    <name evidence="1" type="ORF">F0238_21320</name>
</gene>
<comment type="caution">
    <text evidence="1">The sequence shown here is derived from an EMBL/GenBank/DDBJ whole genome shotgun (WGS) entry which is preliminary data.</text>
</comment>
<evidence type="ECO:0000313" key="2">
    <source>
        <dbReference type="Proteomes" id="UP000576645"/>
    </source>
</evidence>
<reference evidence="1 2" key="1">
    <citation type="submission" date="2019-09" db="EMBL/GenBank/DDBJ databases">
        <title>Draft genome sequencing and comparative genomics of hatchery-associated Vibrios.</title>
        <authorList>
            <person name="Kehlet-Delgado H."/>
            <person name="Mueller R.S."/>
        </authorList>
    </citation>
    <scope>NUCLEOTIDE SEQUENCE [LARGE SCALE GENOMIC DNA]</scope>
    <source>
        <strain evidence="1 2">09-121-3</strain>
    </source>
</reference>
<sequence>MNVELSKHPIVDDLYVVTINSLDVYFTCVSYDSSEQKLVFERNDEVVTGKLTVDNEYQLKEWERALDEMDVELEHLMD</sequence>
<evidence type="ECO:0000313" key="1">
    <source>
        <dbReference type="EMBL" id="NOJ25269.1"/>
    </source>
</evidence>
<dbReference type="EMBL" id="VTXP01000015">
    <property type="protein sequence ID" value="NOJ25269.1"/>
    <property type="molecule type" value="Genomic_DNA"/>
</dbReference>